<dbReference type="RefSeq" id="WP_015780176.1">
    <property type="nucleotide sequence ID" value="NC_013169.1"/>
</dbReference>
<keyword evidence="2" id="KW-1185">Reference proteome</keyword>
<dbReference type="Proteomes" id="UP000006666">
    <property type="component" value="Chromosome"/>
</dbReference>
<gene>
    <name evidence="1" type="ordered locus">Ksed_22650</name>
</gene>
<protein>
    <submittedName>
        <fullName evidence="1">Uncharacterized protein</fullName>
    </submittedName>
</protein>
<dbReference type="HOGENOM" id="CLU_962361_0_0_11"/>
<dbReference type="EMBL" id="CP001686">
    <property type="protein sequence ID" value="ACV07245.1"/>
    <property type="molecule type" value="Genomic_DNA"/>
</dbReference>
<evidence type="ECO:0000313" key="1">
    <source>
        <dbReference type="EMBL" id="ACV07245.1"/>
    </source>
</evidence>
<accession>C7NLZ6</accession>
<name>C7NLZ6_KYTSD</name>
<proteinExistence type="predicted"/>
<dbReference type="AlphaFoldDB" id="C7NLZ6"/>
<reference evidence="1 2" key="1">
    <citation type="journal article" date="2009" name="Stand. Genomic Sci.">
        <title>Complete genome sequence of Kytococcus sedentarius type strain (541).</title>
        <authorList>
            <person name="Sims D."/>
            <person name="Brettin T."/>
            <person name="Detter J.C."/>
            <person name="Han C."/>
            <person name="Lapidus A."/>
            <person name="Copeland A."/>
            <person name="Glavina Del Rio T."/>
            <person name="Nolan M."/>
            <person name="Chen F."/>
            <person name="Lucas S."/>
            <person name="Tice H."/>
            <person name="Cheng J.F."/>
            <person name="Bruce D."/>
            <person name="Goodwin L."/>
            <person name="Pitluck S."/>
            <person name="Ovchinnikova G."/>
            <person name="Pati A."/>
            <person name="Ivanova N."/>
            <person name="Mavrommatis K."/>
            <person name="Chen A."/>
            <person name="Palaniappan K."/>
            <person name="D'haeseleer P."/>
            <person name="Chain P."/>
            <person name="Bristow J."/>
            <person name="Eisen J.A."/>
            <person name="Markowitz V."/>
            <person name="Hugenholtz P."/>
            <person name="Schneider S."/>
            <person name="Goker M."/>
            <person name="Pukall R."/>
            <person name="Kyrpides N.C."/>
            <person name="Klenk H.P."/>
        </authorList>
    </citation>
    <scope>NUCLEOTIDE SEQUENCE [LARGE SCALE GENOMIC DNA]</scope>
    <source>
        <strain evidence="2">ATCC 14392 / DSM 20547 / JCM 11482 / CCUG 33030 / NBRC 15357 / NCTC 11040 / CCM 314 / 541</strain>
    </source>
</reference>
<dbReference type="KEGG" id="kse:Ksed_22650"/>
<sequence length="289" mass="32006">MAKDKTVAPLEVELDEVGLSVLGWEIKNPRARLVTTRYSDSAFHEISTSMELNFHPDDWDVRHHGGSDYLPELVCQIRSRSSGPLSPYSWAASIFKSKALRSPKLVSKTSRLWDAVEPHDPDDIYVWIGAHDWTECPSEPSPSAAWRETECMLVDTRQLQGIGCRVGQIAAHLTNDTLAVTLRMTHPLGGIEDLMKAGHDHESWAVDLDAPAQEQEEFDAPGPNVIIQVFDETGFLLDSHERQMIGYITVGAGGNVPTRPPSSLTVSTFDLDDLPGTVDRVVVRLEDPT</sequence>
<organism evidence="1 2">
    <name type="scientific">Kytococcus sedentarius (strain ATCC 14392 / DSM 20547 / JCM 11482 / CCUG 33030 / NBRC 15357 / NCTC 11040 / CCM 314 / 541)</name>
    <name type="common">Micrococcus sedentarius</name>
    <dbReference type="NCBI Taxonomy" id="478801"/>
    <lineage>
        <taxon>Bacteria</taxon>
        <taxon>Bacillati</taxon>
        <taxon>Actinomycetota</taxon>
        <taxon>Actinomycetes</taxon>
        <taxon>Micrococcales</taxon>
        <taxon>Kytococcaceae</taxon>
        <taxon>Kytococcus</taxon>
    </lineage>
</organism>
<evidence type="ECO:0000313" key="2">
    <source>
        <dbReference type="Proteomes" id="UP000006666"/>
    </source>
</evidence>